<dbReference type="CDD" id="cd02440">
    <property type="entry name" value="AdoMet_MTases"/>
    <property type="match status" value="1"/>
</dbReference>
<dbReference type="Proteomes" id="UP000309668">
    <property type="component" value="Unassembled WGS sequence"/>
</dbReference>
<dbReference type="GO" id="GO:0008168">
    <property type="term" value="F:methyltransferase activity"/>
    <property type="evidence" value="ECO:0007669"/>
    <property type="project" value="UniProtKB-KW"/>
</dbReference>
<sequence length="234" mass="26637">MDHSIYQSGEYLENNPEWHAEDAPLKAQWVTSILKQHGVEPKSIVEIGCGVGELLRRVSTEFPAAKVDGYEISAQAYPVAKEREQGALAYHFGDYLELAENGKVERPDVAMAIDVFEHVEDYIGFLKRMRPLAEWKLFHIPLDLSVQAMLRGATLNTREKLGHLHYFEKKTALATLEDCGYEVVGWNYTHGSEQQPRTSFNKRIMKFPRRIMRMISPDLSVRVLGGSSLMVLTK</sequence>
<dbReference type="InterPro" id="IPR029063">
    <property type="entry name" value="SAM-dependent_MTases_sf"/>
</dbReference>
<keyword evidence="1" id="KW-0489">Methyltransferase</keyword>
<protein>
    <submittedName>
        <fullName evidence="1">Class I SAM-dependent methyltransferase</fullName>
    </submittedName>
</protein>
<dbReference type="Gene3D" id="3.40.50.150">
    <property type="entry name" value="Vaccinia Virus protein VP39"/>
    <property type="match status" value="1"/>
</dbReference>
<evidence type="ECO:0000313" key="1">
    <source>
        <dbReference type="EMBL" id="TMM46588.1"/>
    </source>
</evidence>
<reference evidence="1 2" key="1">
    <citation type="submission" date="2019-05" db="EMBL/GenBank/DDBJ databases">
        <title>Erythrobacter marisflavi sp. nov., isolated from isolated from water of an estuary environment.</title>
        <authorList>
            <person name="Yoon J.-H."/>
        </authorList>
    </citation>
    <scope>NUCLEOTIDE SEQUENCE [LARGE SCALE GENOMIC DNA]</scope>
    <source>
        <strain evidence="1 2">KEM-5</strain>
    </source>
</reference>
<dbReference type="OrthoDB" id="5449367at2"/>
<comment type="caution">
    <text evidence="1">The sequence shown here is derived from an EMBL/GenBank/DDBJ whole genome shotgun (WGS) entry which is preliminary data.</text>
</comment>
<name>A0A5S3P1F4_9SPHN</name>
<dbReference type="Pfam" id="PF13489">
    <property type="entry name" value="Methyltransf_23"/>
    <property type="match status" value="1"/>
</dbReference>
<accession>A0A5S3P1F4</accession>
<evidence type="ECO:0000313" key="2">
    <source>
        <dbReference type="Proteomes" id="UP000309668"/>
    </source>
</evidence>
<dbReference type="GO" id="GO:0032259">
    <property type="term" value="P:methylation"/>
    <property type="evidence" value="ECO:0007669"/>
    <property type="project" value="UniProtKB-KW"/>
</dbReference>
<proteinExistence type="predicted"/>
<dbReference type="RefSeq" id="WP_138618937.1">
    <property type="nucleotide sequence ID" value="NZ_VCAO01000007.1"/>
</dbReference>
<dbReference type="EMBL" id="VCAO01000007">
    <property type="protein sequence ID" value="TMM46588.1"/>
    <property type="molecule type" value="Genomic_DNA"/>
</dbReference>
<dbReference type="SUPFAM" id="SSF53335">
    <property type="entry name" value="S-adenosyl-L-methionine-dependent methyltransferases"/>
    <property type="match status" value="1"/>
</dbReference>
<keyword evidence="1" id="KW-0808">Transferase</keyword>
<dbReference type="AlphaFoldDB" id="A0A5S3P1F4"/>
<organism evidence="1 2">
    <name type="scientific">Qipengyuania marisflavi</name>
    <dbReference type="NCBI Taxonomy" id="2486356"/>
    <lineage>
        <taxon>Bacteria</taxon>
        <taxon>Pseudomonadati</taxon>
        <taxon>Pseudomonadota</taxon>
        <taxon>Alphaproteobacteria</taxon>
        <taxon>Sphingomonadales</taxon>
        <taxon>Erythrobacteraceae</taxon>
        <taxon>Qipengyuania</taxon>
    </lineage>
</organism>
<gene>
    <name evidence="1" type="ORF">FEV51_11140</name>
</gene>
<keyword evidence="2" id="KW-1185">Reference proteome</keyword>